<evidence type="ECO:0000313" key="1">
    <source>
        <dbReference type="EMBL" id="MFC6891033.1"/>
    </source>
</evidence>
<organism evidence="1 2">
    <name type="scientific">Halopenitus salinus</name>
    <dbReference type="NCBI Taxonomy" id="1198295"/>
    <lineage>
        <taxon>Archaea</taxon>
        <taxon>Methanobacteriati</taxon>
        <taxon>Methanobacteriota</taxon>
        <taxon>Stenosarchaea group</taxon>
        <taxon>Halobacteria</taxon>
        <taxon>Halobacteriales</taxon>
        <taxon>Haloferacaceae</taxon>
        <taxon>Halopenitus</taxon>
    </lineage>
</organism>
<protein>
    <submittedName>
        <fullName evidence="1">Uncharacterized protein</fullName>
    </submittedName>
</protein>
<reference evidence="1 2" key="1">
    <citation type="journal article" date="2019" name="Int. J. Syst. Evol. Microbiol.">
        <title>The Global Catalogue of Microorganisms (GCM) 10K type strain sequencing project: providing services to taxonomists for standard genome sequencing and annotation.</title>
        <authorList>
            <consortium name="The Broad Institute Genomics Platform"/>
            <consortium name="The Broad Institute Genome Sequencing Center for Infectious Disease"/>
            <person name="Wu L."/>
            <person name="Ma J."/>
        </authorList>
    </citation>
    <scope>NUCLEOTIDE SEQUENCE [LARGE SCALE GENOMIC DNA]</scope>
    <source>
        <strain evidence="1 2">SKJ47</strain>
    </source>
</reference>
<gene>
    <name evidence="1" type="ORF">ACFQE9_00080</name>
</gene>
<comment type="caution">
    <text evidence="1">The sequence shown here is derived from an EMBL/GenBank/DDBJ whole genome shotgun (WGS) entry which is preliminary data.</text>
</comment>
<dbReference type="RefSeq" id="WP_379738647.1">
    <property type="nucleotide sequence ID" value="NZ_JBHSVN010000001.1"/>
</dbReference>
<evidence type="ECO:0000313" key="2">
    <source>
        <dbReference type="Proteomes" id="UP001596296"/>
    </source>
</evidence>
<name>A0ABD5UPH7_9EURY</name>
<sequence>MASLFLFLAHRCLLDQHTAHGEIRRWLGNQGGCRDVRYAPSAIRRHEVRATIAPEHLLGDPHPSGTVELRVKFDFPNDTGYDHYEIQWIDGEGCYSFGWHQDETHPDLGKCHFQLDHRDETVARKPAVFHDNHPVNVLEQRLSLVASILEVIAWENDRPRLSQWPPADV</sequence>
<dbReference type="Proteomes" id="UP001596296">
    <property type="component" value="Unassembled WGS sequence"/>
</dbReference>
<dbReference type="EMBL" id="JBHSXL010000001">
    <property type="protein sequence ID" value="MFC6891033.1"/>
    <property type="molecule type" value="Genomic_DNA"/>
</dbReference>
<dbReference type="AlphaFoldDB" id="A0ABD5UPH7"/>
<accession>A0ABD5UPH7</accession>
<proteinExistence type="predicted"/>
<keyword evidence="2" id="KW-1185">Reference proteome</keyword>